<name>A0ABZ0JW08_9GAMM</name>
<dbReference type="RefSeq" id="WP_310471362.1">
    <property type="nucleotide sequence ID" value="NZ_CP136522.1"/>
</dbReference>
<organism evidence="2 3">
    <name type="scientific">Shewanella youngdeokensis</name>
    <dbReference type="NCBI Taxonomy" id="2999068"/>
    <lineage>
        <taxon>Bacteria</taxon>
        <taxon>Pseudomonadati</taxon>
        <taxon>Pseudomonadota</taxon>
        <taxon>Gammaproteobacteria</taxon>
        <taxon>Alteromonadales</taxon>
        <taxon>Shewanellaceae</taxon>
        <taxon>Shewanella</taxon>
    </lineage>
</organism>
<dbReference type="PANTHER" id="PTHR34351">
    <property type="entry name" value="SLR1927 PROTEIN-RELATED"/>
    <property type="match status" value="1"/>
</dbReference>
<dbReference type="EMBL" id="CP136522">
    <property type="protein sequence ID" value="WOT03738.1"/>
    <property type="molecule type" value="Genomic_DNA"/>
</dbReference>
<reference evidence="2 3" key="1">
    <citation type="submission" date="2023-10" db="EMBL/GenBank/DDBJ databases">
        <title>Complete genome sequence of Shewanella sp. DAU334.</title>
        <authorList>
            <person name="Lee Y.-S."/>
            <person name="Jeong H.-R."/>
            <person name="Hwang E.-J."/>
            <person name="Choi Y.-L."/>
            <person name="Kim G.-D."/>
        </authorList>
    </citation>
    <scope>NUCLEOTIDE SEQUENCE [LARGE SCALE GENOMIC DNA]</scope>
    <source>
        <strain evidence="2 3">DAU334</strain>
    </source>
</reference>
<keyword evidence="1" id="KW-0812">Transmembrane</keyword>
<feature type="transmembrane region" description="Helical" evidence="1">
    <location>
        <begin position="65"/>
        <end position="85"/>
    </location>
</feature>
<dbReference type="PANTHER" id="PTHR34351:SF1">
    <property type="entry name" value="SLR1927 PROTEIN"/>
    <property type="match status" value="1"/>
</dbReference>
<dbReference type="Proteomes" id="UP001529491">
    <property type="component" value="Chromosome"/>
</dbReference>
<accession>A0ABZ0JW08</accession>
<evidence type="ECO:0000256" key="1">
    <source>
        <dbReference type="SAM" id="Phobius"/>
    </source>
</evidence>
<keyword evidence="3" id="KW-1185">Reference proteome</keyword>
<protein>
    <submittedName>
        <fullName evidence="2">DUF58 domain-containing protein</fullName>
    </submittedName>
</protein>
<gene>
    <name evidence="2" type="ORF">RGE70_10280</name>
</gene>
<keyword evidence="1" id="KW-0472">Membrane</keyword>
<evidence type="ECO:0000313" key="3">
    <source>
        <dbReference type="Proteomes" id="UP001529491"/>
    </source>
</evidence>
<evidence type="ECO:0000313" key="2">
    <source>
        <dbReference type="EMBL" id="WOT03738.1"/>
    </source>
</evidence>
<proteinExistence type="predicted"/>
<sequence>MQTKSSIEQRLKQRIDLWLSRRLPAAKQVTLTHKTIFILPTGFGFCWLLLIGTLFVFGTNYQNNLVMGLSFLLLSIFNTCIIYSYKNLAGLTLRHHESTSNTFAGQACYIPIQMSSNRDAFEIQLNFDANAPQTIRKVTTQADIVSVATQSSQRGTLKPGRVKVESRFPLGLCRVWSHIDLAISQVIYPNPINNQHQLSSQPLDANHNQVASQFIAGVDEFNQLKPYIVGEPIKHIAWKQWAQGRGMLTKEFQQPQGAPLWLTVDDEQQLELQLSYLCWQTLQLSQQQQTFGLSIGGLTISPSNGEQHKINVLTHLALFKPQNNANTGILN</sequence>
<feature type="transmembrane region" description="Helical" evidence="1">
    <location>
        <begin position="36"/>
        <end position="59"/>
    </location>
</feature>
<keyword evidence="1" id="KW-1133">Transmembrane helix</keyword>